<proteinExistence type="predicted"/>
<keyword evidence="3" id="KW-1185">Reference proteome</keyword>
<dbReference type="EMBL" id="BPLR01017565">
    <property type="protein sequence ID" value="GIY92614.1"/>
    <property type="molecule type" value="Genomic_DNA"/>
</dbReference>
<feature type="compositionally biased region" description="Basic and acidic residues" evidence="1">
    <location>
        <begin position="70"/>
        <end position="100"/>
    </location>
</feature>
<organism evidence="2 3">
    <name type="scientific">Caerostris extrusa</name>
    <name type="common">Bark spider</name>
    <name type="synonym">Caerostris bankana</name>
    <dbReference type="NCBI Taxonomy" id="172846"/>
    <lineage>
        <taxon>Eukaryota</taxon>
        <taxon>Metazoa</taxon>
        <taxon>Ecdysozoa</taxon>
        <taxon>Arthropoda</taxon>
        <taxon>Chelicerata</taxon>
        <taxon>Arachnida</taxon>
        <taxon>Araneae</taxon>
        <taxon>Araneomorphae</taxon>
        <taxon>Entelegynae</taxon>
        <taxon>Araneoidea</taxon>
        <taxon>Araneidae</taxon>
        <taxon>Caerostris</taxon>
    </lineage>
</organism>
<evidence type="ECO:0000313" key="3">
    <source>
        <dbReference type="Proteomes" id="UP001054945"/>
    </source>
</evidence>
<comment type="caution">
    <text evidence="2">The sequence shown here is derived from an EMBL/GenBank/DDBJ whole genome shotgun (WGS) entry which is preliminary data.</text>
</comment>
<feature type="region of interest" description="Disordered" evidence="1">
    <location>
        <begin position="1"/>
        <end position="20"/>
    </location>
</feature>
<dbReference type="AlphaFoldDB" id="A0AAV4XFQ0"/>
<accession>A0AAV4XFQ0</accession>
<reference evidence="2 3" key="1">
    <citation type="submission" date="2021-06" db="EMBL/GenBank/DDBJ databases">
        <title>Caerostris extrusa draft genome.</title>
        <authorList>
            <person name="Kono N."/>
            <person name="Arakawa K."/>
        </authorList>
    </citation>
    <scope>NUCLEOTIDE SEQUENCE [LARGE SCALE GENOMIC DNA]</scope>
</reference>
<name>A0AAV4XFQ0_CAEEX</name>
<dbReference type="Proteomes" id="UP001054945">
    <property type="component" value="Unassembled WGS sequence"/>
</dbReference>
<sequence>MAVNRLTITPWNQTSHHGIEPRQPALNVNRLATLVISALLIRSPAAELQEHVQAEAPAGQVAGGGGQHHGLPDLHRQDRRPGTQAKEEDQHRGVCERGPREPLPQAAQALCAGDSGTGGQSAAREGGGQGVVLQPAAEGEEDDPSRQHRRGAGNPGGDDDHAQSAGARVPPFAQPSHAVAPEPRPPSAHARSVSRGPLTNSPLFRPAHHRTSSPPLRLIAVHGP</sequence>
<evidence type="ECO:0000256" key="1">
    <source>
        <dbReference type="SAM" id="MobiDB-lite"/>
    </source>
</evidence>
<gene>
    <name evidence="2" type="ORF">CEXT_691281</name>
</gene>
<protein>
    <submittedName>
        <fullName evidence="2">Uncharacterized protein</fullName>
    </submittedName>
</protein>
<feature type="region of interest" description="Disordered" evidence="1">
    <location>
        <begin position="136"/>
        <end position="224"/>
    </location>
</feature>
<evidence type="ECO:0000313" key="2">
    <source>
        <dbReference type="EMBL" id="GIY92614.1"/>
    </source>
</evidence>
<feature type="compositionally biased region" description="Polar residues" evidence="1">
    <location>
        <begin position="1"/>
        <end position="16"/>
    </location>
</feature>
<feature type="region of interest" description="Disordered" evidence="1">
    <location>
        <begin position="59"/>
        <end position="100"/>
    </location>
</feature>